<protein>
    <submittedName>
        <fullName evidence="5">Uncharacterized protein</fullName>
    </submittedName>
</protein>
<accession>A0ABC8TK08</accession>
<keyword evidence="2" id="KW-0732">Signal</keyword>
<dbReference type="Proteomes" id="UP001642360">
    <property type="component" value="Unassembled WGS sequence"/>
</dbReference>
<evidence type="ECO:0000313" key="6">
    <source>
        <dbReference type="Proteomes" id="UP001642360"/>
    </source>
</evidence>
<reference evidence="5 6" key="1">
    <citation type="submission" date="2024-02" db="EMBL/GenBank/DDBJ databases">
        <authorList>
            <person name="Vignale AGUSTIN F."/>
            <person name="Sosa J E."/>
            <person name="Modenutti C."/>
        </authorList>
    </citation>
    <scope>NUCLEOTIDE SEQUENCE [LARGE SCALE GENOMIC DNA]</scope>
</reference>
<sequence>MMTSLALVSMVMLTMKGQVGKRVEDQCRPQNVGAEKDQKVGGTCGAQDVGSPPWGVWGCPRKRLSSDFRDEIPSPQAFRELLREYNIRHVYDLRGVASGGSAGRERGSRKGSFGATTGRHASDPTLTTLFGRIRARTQTLSTASKN</sequence>
<dbReference type="EMBL" id="CAUOFW020001378">
    <property type="protein sequence ID" value="CAK9144221.1"/>
    <property type="molecule type" value="Genomic_DNA"/>
</dbReference>
<name>A0ABC8TK08_9AQUA</name>
<keyword evidence="6" id="KW-1185">Reference proteome</keyword>
<proteinExistence type="predicted"/>
<feature type="region of interest" description="Disordered" evidence="1">
    <location>
        <begin position="97"/>
        <end position="126"/>
    </location>
</feature>
<evidence type="ECO:0000256" key="1">
    <source>
        <dbReference type="SAM" id="MobiDB-lite"/>
    </source>
</evidence>
<feature type="chain" id="PRO_5044721002" evidence="2">
    <location>
        <begin position="17"/>
        <end position="146"/>
    </location>
</feature>
<evidence type="ECO:0000256" key="2">
    <source>
        <dbReference type="SAM" id="SignalP"/>
    </source>
</evidence>
<organism evidence="5 6">
    <name type="scientific">Ilex paraguariensis</name>
    <name type="common">yerba mate</name>
    <dbReference type="NCBI Taxonomy" id="185542"/>
    <lineage>
        <taxon>Eukaryota</taxon>
        <taxon>Viridiplantae</taxon>
        <taxon>Streptophyta</taxon>
        <taxon>Embryophyta</taxon>
        <taxon>Tracheophyta</taxon>
        <taxon>Spermatophyta</taxon>
        <taxon>Magnoliopsida</taxon>
        <taxon>eudicotyledons</taxon>
        <taxon>Gunneridae</taxon>
        <taxon>Pentapetalae</taxon>
        <taxon>asterids</taxon>
        <taxon>campanulids</taxon>
        <taxon>Aquifoliales</taxon>
        <taxon>Aquifoliaceae</taxon>
        <taxon>Ilex</taxon>
    </lineage>
</organism>
<comment type="caution">
    <text evidence="5">The sequence shown here is derived from an EMBL/GenBank/DDBJ whole genome shotgun (WGS) entry which is preliminary data.</text>
</comment>
<dbReference type="EMBL" id="CAUOFW020001658">
    <property type="protein sequence ID" value="CAK9147200.1"/>
    <property type="molecule type" value="Genomic_DNA"/>
</dbReference>
<evidence type="ECO:0000313" key="3">
    <source>
        <dbReference type="EMBL" id="CAK9144221.1"/>
    </source>
</evidence>
<dbReference type="AlphaFoldDB" id="A0ABC8TK08"/>
<gene>
    <name evidence="3" type="ORF">ILEXP_LOCUS11966</name>
    <name evidence="4" type="ORF">ILEXP_LOCUS15085</name>
    <name evidence="5" type="ORF">ILEXP_LOCUS36586</name>
</gene>
<feature type="signal peptide" evidence="2">
    <location>
        <begin position="1"/>
        <end position="16"/>
    </location>
</feature>
<dbReference type="EMBL" id="CAUOFW020004802">
    <property type="protein sequence ID" value="CAK9167324.1"/>
    <property type="molecule type" value="Genomic_DNA"/>
</dbReference>
<evidence type="ECO:0000313" key="5">
    <source>
        <dbReference type="EMBL" id="CAK9167324.1"/>
    </source>
</evidence>
<evidence type="ECO:0000313" key="4">
    <source>
        <dbReference type="EMBL" id="CAK9147200.1"/>
    </source>
</evidence>